<protein>
    <submittedName>
        <fullName evidence="1">Uncharacterized protein</fullName>
    </submittedName>
</protein>
<gene>
    <name evidence="1" type="ORF">A7K69_16290</name>
</gene>
<name>A0A1B7KVP4_PARTM</name>
<evidence type="ECO:0000313" key="1">
    <source>
        <dbReference type="EMBL" id="OAT74117.1"/>
    </source>
</evidence>
<organism evidence="1 2">
    <name type="scientific">Parageobacillus thermoglucosidasius</name>
    <name type="common">Geobacillus thermoglucosidasius</name>
    <dbReference type="NCBI Taxonomy" id="1426"/>
    <lineage>
        <taxon>Bacteria</taxon>
        <taxon>Bacillati</taxon>
        <taxon>Bacillota</taxon>
        <taxon>Bacilli</taxon>
        <taxon>Bacillales</taxon>
        <taxon>Anoxybacillaceae</taxon>
        <taxon>Parageobacillus</taxon>
    </lineage>
</organism>
<comment type="caution">
    <text evidence="1">The sequence shown here is derived from an EMBL/GenBank/DDBJ whole genome shotgun (WGS) entry which is preliminary data.</text>
</comment>
<sequence length="75" mass="8851">MAKEKRGSFPLIPSLLDGEKKFQKSCTKNFRCTIYSITLARNHMYRTNCWQRPATPLMYDAIYRMMKGKNIKKVT</sequence>
<evidence type="ECO:0000313" key="2">
    <source>
        <dbReference type="Proteomes" id="UP000078290"/>
    </source>
</evidence>
<dbReference type="Proteomes" id="UP000078290">
    <property type="component" value="Unassembled WGS sequence"/>
</dbReference>
<reference evidence="2" key="1">
    <citation type="submission" date="2016-05" db="EMBL/GenBank/DDBJ databases">
        <authorList>
            <person name="Wang W."/>
            <person name="Zhu L."/>
        </authorList>
    </citation>
    <scope>NUCLEOTIDE SEQUENCE [LARGE SCALE GENOMIC DNA]</scope>
    <source>
        <strain evidence="2">W-2</strain>
    </source>
</reference>
<dbReference type="AlphaFoldDB" id="A0A1B7KVP4"/>
<dbReference type="EMBL" id="LXMA01000002">
    <property type="protein sequence ID" value="OAT74117.1"/>
    <property type="molecule type" value="Genomic_DNA"/>
</dbReference>
<accession>A0A1B7KVP4</accession>
<proteinExistence type="predicted"/>